<proteinExistence type="inferred from homology"/>
<dbReference type="PANTHER" id="PTHR37944">
    <property type="entry name" value="PORIN B"/>
    <property type="match status" value="1"/>
</dbReference>
<gene>
    <name evidence="4" type="ORF">PBT88_08280</name>
</gene>
<keyword evidence="5" id="KW-1185">Reference proteome</keyword>
<evidence type="ECO:0000256" key="3">
    <source>
        <dbReference type="SAM" id="MobiDB-lite"/>
    </source>
</evidence>
<comment type="similarity">
    <text evidence="1 2">Belongs to the OprB family.</text>
</comment>
<organism evidence="4 5">
    <name type="scientific">Sphingomonas abietis</name>
    <dbReference type="NCBI Taxonomy" id="3012344"/>
    <lineage>
        <taxon>Bacteria</taxon>
        <taxon>Pseudomonadati</taxon>
        <taxon>Pseudomonadota</taxon>
        <taxon>Alphaproteobacteria</taxon>
        <taxon>Sphingomonadales</taxon>
        <taxon>Sphingomonadaceae</taxon>
        <taxon>Sphingomonas</taxon>
    </lineage>
</organism>
<dbReference type="Proteomes" id="UP001210865">
    <property type="component" value="Chromosome"/>
</dbReference>
<evidence type="ECO:0000313" key="4">
    <source>
        <dbReference type="EMBL" id="WBO24093.1"/>
    </source>
</evidence>
<dbReference type="InterPro" id="IPR052932">
    <property type="entry name" value="OprB_Porin"/>
</dbReference>
<evidence type="ECO:0000313" key="5">
    <source>
        <dbReference type="Proteomes" id="UP001210865"/>
    </source>
</evidence>
<dbReference type="EMBL" id="CP115174">
    <property type="protein sequence ID" value="WBO24093.1"/>
    <property type="molecule type" value="Genomic_DNA"/>
</dbReference>
<feature type="region of interest" description="Disordered" evidence="3">
    <location>
        <begin position="29"/>
        <end position="59"/>
    </location>
</feature>
<evidence type="ECO:0000256" key="1">
    <source>
        <dbReference type="ARBA" id="ARBA00008769"/>
    </source>
</evidence>
<feature type="chain" id="PRO_5044990122" evidence="2">
    <location>
        <begin position="26"/>
        <end position="451"/>
    </location>
</feature>
<dbReference type="InterPro" id="IPR007049">
    <property type="entry name" value="Carb-sel_porin_OprB"/>
</dbReference>
<sequence>MSISRFRGAALAASALTLAPVPALAQQAKQVPDANGTNDAADSQQQPKTPSTLTGEWGGLRTKLRNDGVDLTAGYTSEFAANVQGGERHDATETGQFTFGATVDTDKLLGLKGGTFQATITYRRGDDLGAHAGLNDLQQVQEVYGRGQTWRLTELWYQQQITPTLDLKAGRLAMGTDFSSFSCDFENLSFCGAPVGNIAGDYWYNWPVSQWGARLRAKHKSWYAMIGAYENNPNNLKNDFALSHGGATGVLVPFEFGWTPHLGTNHLPGTYRIGGWYNSSNAVDVLVGDDHRPTAITGLDPMDHSGRYGIYVLLQQQLTGTYTDDPVKGPSVTHGLSVFVNVTQTDRNTEKTDNQVAVGATYVGPFAFRPKDDIGLAVARTNYNGRAAEALVLATPGTEKPDAEYEAELYYGIHFRDWLVVRPNVQYVANPGGYHDARNLVVFGIKSGVTF</sequence>
<dbReference type="Pfam" id="PF04966">
    <property type="entry name" value="OprB"/>
    <property type="match status" value="1"/>
</dbReference>
<keyword evidence="2" id="KW-0732">Signal</keyword>
<dbReference type="RefSeq" id="WP_270078722.1">
    <property type="nucleotide sequence ID" value="NZ_CP115174.1"/>
</dbReference>
<accession>A0ABY7NRR4</accession>
<dbReference type="PANTHER" id="PTHR37944:SF1">
    <property type="entry name" value="PORIN B"/>
    <property type="match status" value="1"/>
</dbReference>
<dbReference type="InterPro" id="IPR038673">
    <property type="entry name" value="OprB_sf"/>
</dbReference>
<evidence type="ECO:0000256" key="2">
    <source>
        <dbReference type="RuleBase" id="RU363072"/>
    </source>
</evidence>
<protein>
    <submittedName>
        <fullName evidence="4">Carbohydrate porin</fullName>
    </submittedName>
</protein>
<feature type="compositionally biased region" description="Polar residues" evidence="3">
    <location>
        <begin position="35"/>
        <end position="54"/>
    </location>
</feature>
<name>A0ABY7NRR4_9SPHN</name>
<feature type="signal peptide" evidence="2">
    <location>
        <begin position="1"/>
        <end position="25"/>
    </location>
</feature>
<reference evidence="4 5" key="1">
    <citation type="submission" date="2022-12" db="EMBL/GenBank/DDBJ databases">
        <title>Sphingomonas abieness sp. nov., an endophytic bacterium isolated from Abies koreana.</title>
        <authorList>
            <person name="Jiang L."/>
            <person name="Lee J."/>
        </authorList>
    </citation>
    <scope>NUCLEOTIDE SEQUENCE [LARGE SCALE GENOMIC DNA]</scope>
    <source>
        <strain evidence="5">PAMB 00755</strain>
    </source>
</reference>
<dbReference type="Gene3D" id="2.40.160.180">
    <property type="entry name" value="Carbohydrate-selective porin OprB"/>
    <property type="match status" value="1"/>
</dbReference>